<accession>A0ACB8AQP0</accession>
<dbReference type="EMBL" id="MU267596">
    <property type="protein sequence ID" value="KAH7915840.1"/>
    <property type="molecule type" value="Genomic_DNA"/>
</dbReference>
<name>A0ACB8AQP0_9AGAM</name>
<comment type="caution">
    <text evidence="1">The sequence shown here is derived from an EMBL/GenBank/DDBJ whole genome shotgun (WGS) entry which is preliminary data.</text>
</comment>
<sequence length="90" mass="10263">MSTISPDVLVSLLHIKTVKYCRLAPAALWIYEYCLTFNDEFRFVWCQRPNSSRGNIIQACFVILRYLPIATSICAIYGALMTSLIITEPN</sequence>
<evidence type="ECO:0000313" key="1">
    <source>
        <dbReference type="EMBL" id="KAH7915840.1"/>
    </source>
</evidence>
<gene>
    <name evidence="1" type="ORF">BJ138DRAFT_879992</name>
</gene>
<reference evidence="1" key="1">
    <citation type="journal article" date="2021" name="New Phytol.">
        <title>Evolutionary innovations through gain and loss of genes in the ectomycorrhizal Boletales.</title>
        <authorList>
            <person name="Wu G."/>
            <person name="Miyauchi S."/>
            <person name="Morin E."/>
            <person name="Kuo A."/>
            <person name="Drula E."/>
            <person name="Varga T."/>
            <person name="Kohler A."/>
            <person name="Feng B."/>
            <person name="Cao Y."/>
            <person name="Lipzen A."/>
            <person name="Daum C."/>
            <person name="Hundley H."/>
            <person name="Pangilinan J."/>
            <person name="Johnson J."/>
            <person name="Barry K."/>
            <person name="LaButti K."/>
            <person name="Ng V."/>
            <person name="Ahrendt S."/>
            <person name="Min B."/>
            <person name="Choi I.G."/>
            <person name="Park H."/>
            <person name="Plett J.M."/>
            <person name="Magnuson J."/>
            <person name="Spatafora J.W."/>
            <person name="Nagy L.G."/>
            <person name="Henrissat B."/>
            <person name="Grigoriev I.V."/>
            <person name="Yang Z.L."/>
            <person name="Xu J."/>
            <person name="Martin F.M."/>
        </authorList>
    </citation>
    <scope>NUCLEOTIDE SEQUENCE</scope>
    <source>
        <strain evidence="1">ATCC 28755</strain>
    </source>
</reference>
<protein>
    <submittedName>
        <fullName evidence="1">Uncharacterized protein</fullName>
    </submittedName>
</protein>
<dbReference type="Proteomes" id="UP000790377">
    <property type="component" value="Unassembled WGS sequence"/>
</dbReference>
<proteinExistence type="predicted"/>
<keyword evidence="2" id="KW-1185">Reference proteome</keyword>
<organism evidence="1 2">
    <name type="scientific">Hygrophoropsis aurantiaca</name>
    <dbReference type="NCBI Taxonomy" id="72124"/>
    <lineage>
        <taxon>Eukaryota</taxon>
        <taxon>Fungi</taxon>
        <taxon>Dikarya</taxon>
        <taxon>Basidiomycota</taxon>
        <taxon>Agaricomycotina</taxon>
        <taxon>Agaricomycetes</taxon>
        <taxon>Agaricomycetidae</taxon>
        <taxon>Boletales</taxon>
        <taxon>Coniophorineae</taxon>
        <taxon>Hygrophoropsidaceae</taxon>
        <taxon>Hygrophoropsis</taxon>
    </lineage>
</organism>
<evidence type="ECO:0000313" key="2">
    <source>
        <dbReference type="Proteomes" id="UP000790377"/>
    </source>
</evidence>